<dbReference type="GO" id="GO:0006400">
    <property type="term" value="P:tRNA modification"/>
    <property type="evidence" value="ECO:0007669"/>
    <property type="project" value="InterPro"/>
</dbReference>
<protein>
    <recommendedName>
        <fullName evidence="3">tRNA-guanine(15) transglycosylase-like domain-containing protein</fullName>
    </recommendedName>
</protein>
<reference evidence="1 2" key="1">
    <citation type="submission" date="2016-04" db="EMBL/GenBank/DDBJ databases">
        <title>Complete genome sequence of Thermococcus barossii type strain SHCK-94.</title>
        <authorList>
            <person name="Oger P.M."/>
        </authorList>
    </citation>
    <scope>NUCLEOTIDE SEQUENCE [LARGE SCALE GENOMIC DNA]</scope>
    <source>
        <strain evidence="1 2">SHCK-94</strain>
    </source>
</reference>
<keyword evidence="2" id="KW-1185">Reference proteome</keyword>
<organism evidence="1 2">
    <name type="scientific">Thermococcus barossii</name>
    <dbReference type="NCBI Taxonomy" id="54077"/>
    <lineage>
        <taxon>Archaea</taxon>
        <taxon>Methanobacteriati</taxon>
        <taxon>Methanobacteriota</taxon>
        <taxon>Thermococci</taxon>
        <taxon>Thermococcales</taxon>
        <taxon>Thermococcaceae</taxon>
        <taxon>Thermococcus</taxon>
    </lineage>
</organism>
<name>A0A2Z2MEJ3_9EURY</name>
<dbReference type="Proteomes" id="UP000250272">
    <property type="component" value="Chromosome"/>
</dbReference>
<gene>
    <name evidence="1" type="ORF">A3L01_00615</name>
</gene>
<accession>A0A2Z2MEJ3</accession>
<evidence type="ECO:0000313" key="2">
    <source>
        <dbReference type="Proteomes" id="UP000250272"/>
    </source>
</evidence>
<dbReference type="Gene3D" id="3.20.20.105">
    <property type="entry name" value="Queuine tRNA-ribosyltransferase-like"/>
    <property type="match status" value="1"/>
</dbReference>
<dbReference type="KEGG" id="tbs:A3L01_00615"/>
<dbReference type="OrthoDB" id="201280at2157"/>
<dbReference type="GeneID" id="33325229"/>
<evidence type="ECO:0008006" key="3">
    <source>
        <dbReference type="Google" id="ProtNLM"/>
    </source>
</evidence>
<sequence length="329" mass="39063">MIPFFVLDRRASLEILKGLFLKFPSLQFGLMTHANVSPQFIELFSKFPSKTQLKYVDEIQKNKREINKLLKRNIIKISDSGVFQKNGSNHTYEELFEKYVQLKVHYGIIKDVLHDMKATLKSAEEAINVYEDNGFKRKFKLIGVAQGNNADEYKKCYEMLQDLGYKYIAIGGLLKRNGNSNYVTVRSEELLQQTISLIRDEYSPEWLFVLGVYHPSRHELLDELGVWGADYKGWLFHYDEFYRNAIKKLEAQGRINKEIREKYQLFLKHKLTYLQTKTPENRKKYWESRKELDKTLKKYGTSLQELRFREVRERLEKEVVAKMLEKETK</sequence>
<proteinExistence type="predicted"/>
<dbReference type="SUPFAM" id="SSF51713">
    <property type="entry name" value="tRNA-guanine transglycosylase"/>
    <property type="match status" value="1"/>
</dbReference>
<dbReference type="EMBL" id="CP015101">
    <property type="protein sequence ID" value="ASJ03939.1"/>
    <property type="molecule type" value="Genomic_DNA"/>
</dbReference>
<dbReference type="RefSeq" id="WP_088863991.1">
    <property type="nucleotide sequence ID" value="NZ_CP015101.1"/>
</dbReference>
<dbReference type="AlphaFoldDB" id="A0A2Z2MEJ3"/>
<dbReference type="InterPro" id="IPR036511">
    <property type="entry name" value="TGT-like_sf"/>
</dbReference>
<evidence type="ECO:0000313" key="1">
    <source>
        <dbReference type="EMBL" id="ASJ03939.1"/>
    </source>
</evidence>